<feature type="transmembrane region" description="Helical" evidence="1">
    <location>
        <begin position="12"/>
        <end position="33"/>
    </location>
</feature>
<reference evidence="2 3" key="1">
    <citation type="submission" date="2021-06" db="EMBL/GenBank/DDBJ databases">
        <authorList>
            <person name="Palmer J.M."/>
        </authorList>
    </citation>
    <scope>NUCLEOTIDE SEQUENCE [LARGE SCALE GENOMIC DNA]</scope>
    <source>
        <strain evidence="2 3">GA_2019</strain>
        <tissue evidence="2">Muscle</tissue>
    </source>
</reference>
<keyword evidence="3" id="KW-1185">Reference proteome</keyword>
<comment type="caution">
    <text evidence="2">The sequence shown here is derived from an EMBL/GenBank/DDBJ whole genome shotgun (WGS) entry which is preliminary data.</text>
</comment>
<gene>
    <name evidence="2" type="ORF">GOODEAATRI_033130</name>
</gene>
<proteinExistence type="predicted"/>
<protein>
    <submittedName>
        <fullName evidence="2">Uncharacterized protein</fullName>
    </submittedName>
</protein>
<evidence type="ECO:0000313" key="2">
    <source>
        <dbReference type="EMBL" id="MEQ2166892.1"/>
    </source>
</evidence>
<keyword evidence="1" id="KW-0812">Transmembrane</keyword>
<dbReference type="EMBL" id="JAHRIO010026616">
    <property type="protein sequence ID" value="MEQ2166892.1"/>
    <property type="molecule type" value="Genomic_DNA"/>
</dbReference>
<evidence type="ECO:0000256" key="1">
    <source>
        <dbReference type="SAM" id="Phobius"/>
    </source>
</evidence>
<dbReference type="Proteomes" id="UP001476798">
    <property type="component" value="Unassembled WGS sequence"/>
</dbReference>
<organism evidence="2 3">
    <name type="scientific">Goodea atripinnis</name>
    <dbReference type="NCBI Taxonomy" id="208336"/>
    <lineage>
        <taxon>Eukaryota</taxon>
        <taxon>Metazoa</taxon>
        <taxon>Chordata</taxon>
        <taxon>Craniata</taxon>
        <taxon>Vertebrata</taxon>
        <taxon>Euteleostomi</taxon>
        <taxon>Actinopterygii</taxon>
        <taxon>Neopterygii</taxon>
        <taxon>Teleostei</taxon>
        <taxon>Neoteleostei</taxon>
        <taxon>Acanthomorphata</taxon>
        <taxon>Ovalentaria</taxon>
        <taxon>Atherinomorphae</taxon>
        <taxon>Cyprinodontiformes</taxon>
        <taxon>Goodeidae</taxon>
        <taxon>Goodea</taxon>
    </lineage>
</organism>
<evidence type="ECO:0000313" key="3">
    <source>
        <dbReference type="Proteomes" id="UP001476798"/>
    </source>
</evidence>
<name>A0ABV0N669_9TELE</name>
<keyword evidence="1" id="KW-1133">Transmembrane helix</keyword>
<accession>A0ABV0N669</accession>
<sequence length="209" mass="23396">MWIQLLGPKPPKGALGEMVLISLGILSFILWYFCDLPFQTCPEHHSRASNKRFTRVKPRDACIQAHGGLEFNYTLGATTTFQFNLCDVINCGNNPAGWRGYDAYLCADPVVQIKCHEKGTTCDWFMCENLCEHWGLGVAYTGFWTPTFTYGYTEQAQKVTLVRQAFTQRTTGGVNPLLLTMKGLSGGLFPQTHYGNKQIYFTLGVDITG</sequence>
<keyword evidence="1" id="KW-0472">Membrane</keyword>